<reference evidence="3" key="1">
    <citation type="submission" date="2020-05" db="EMBL/GenBank/DDBJ databases">
        <title>Frigoriglobus tundricola gen. nov., sp. nov., a psychrotolerant cellulolytic planctomycete of the family Gemmataceae with two divergent copies of 16S rRNA gene.</title>
        <authorList>
            <person name="Kulichevskaya I.S."/>
            <person name="Ivanova A.A."/>
            <person name="Naumoff D.G."/>
            <person name="Beletsky A.V."/>
            <person name="Rijpstra W.I.C."/>
            <person name="Sinninghe Damste J.S."/>
            <person name="Mardanov A.V."/>
            <person name="Ravin N.V."/>
            <person name="Dedysh S.N."/>
        </authorList>
    </citation>
    <scope>NUCLEOTIDE SEQUENCE [LARGE SCALE GENOMIC DNA]</scope>
    <source>
        <strain evidence="3">PL17</strain>
    </source>
</reference>
<accession>A0A6M5YX44</accession>
<organism evidence="2 3">
    <name type="scientific">Frigoriglobus tundricola</name>
    <dbReference type="NCBI Taxonomy" id="2774151"/>
    <lineage>
        <taxon>Bacteria</taxon>
        <taxon>Pseudomonadati</taxon>
        <taxon>Planctomycetota</taxon>
        <taxon>Planctomycetia</taxon>
        <taxon>Gemmatales</taxon>
        <taxon>Gemmataceae</taxon>
        <taxon>Frigoriglobus</taxon>
    </lineage>
</organism>
<evidence type="ECO:0000313" key="3">
    <source>
        <dbReference type="Proteomes" id="UP000503447"/>
    </source>
</evidence>
<dbReference type="EMBL" id="CP053452">
    <property type="protein sequence ID" value="QJW98034.1"/>
    <property type="molecule type" value="Genomic_DNA"/>
</dbReference>
<dbReference type="KEGG" id="ftj:FTUN_5614"/>
<feature type="compositionally biased region" description="Low complexity" evidence="1">
    <location>
        <begin position="163"/>
        <end position="175"/>
    </location>
</feature>
<proteinExistence type="predicted"/>
<evidence type="ECO:0000313" key="2">
    <source>
        <dbReference type="EMBL" id="QJW98034.1"/>
    </source>
</evidence>
<feature type="compositionally biased region" description="Polar residues" evidence="1">
    <location>
        <begin position="1"/>
        <end position="11"/>
    </location>
</feature>
<dbReference type="AlphaFoldDB" id="A0A6M5YX44"/>
<feature type="compositionally biased region" description="Basic and acidic residues" evidence="1">
    <location>
        <begin position="150"/>
        <end position="160"/>
    </location>
</feature>
<keyword evidence="3" id="KW-1185">Reference proteome</keyword>
<protein>
    <submittedName>
        <fullName evidence="2">Uncharacterized protein</fullName>
    </submittedName>
</protein>
<gene>
    <name evidence="2" type="ORF">FTUN_5614</name>
</gene>
<dbReference type="Proteomes" id="UP000503447">
    <property type="component" value="Chromosome"/>
</dbReference>
<feature type="region of interest" description="Disordered" evidence="1">
    <location>
        <begin position="1"/>
        <end position="22"/>
    </location>
</feature>
<name>A0A6M5YX44_9BACT</name>
<feature type="region of interest" description="Disordered" evidence="1">
    <location>
        <begin position="145"/>
        <end position="175"/>
    </location>
</feature>
<sequence>MNRHSSNTCVPAQSGCPERSTTRSSRACALSTSSAAAAAGLAEDRAGPRGLVPLRVFRLLVRGARVFQAPQGFLTHRLTVGQRPAGVRRQGRVRFTMRERFAVRPGPDQNVDRFHVPGRRGHRNGRVRLDVRVLLRFGLSRHEYRRGHTRRDGQEHRQGEQKGAGAPRRAATTGAAGGTAAAAAAAAEAAASAAASSRSAAASASAHAANCSGVGGGGSITLVLMARPVQSGCSLPQLWGRIDDSATDFAL</sequence>
<evidence type="ECO:0000256" key="1">
    <source>
        <dbReference type="SAM" id="MobiDB-lite"/>
    </source>
</evidence>